<feature type="domain" description="GS catalytic" evidence="3">
    <location>
        <begin position="1"/>
        <end position="87"/>
    </location>
</feature>
<dbReference type="InterPro" id="IPR014746">
    <property type="entry name" value="Gln_synth/guanido_kin_cat_dom"/>
</dbReference>
<evidence type="ECO:0000256" key="2">
    <source>
        <dbReference type="SAM" id="MobiDB-lite"/>
    </source>
</evidence>
<dbReference type="EMBL" id="UGQY01000005">
    <property type="protein sequence ID" value="SUA31220.1"/>
    <property type="molecule type" value="Genomic_DNA"/>
</dbReference>
<dbReference type="GO" id="GO:0004356">
    <property type="term" value="F:glutamine synthetase activity"/>
    <property type="evidence" value="ECO:0007669"/>
    <property type="project" value="UniProtKB-EC"/>
</dbReference>
<dbReference type="Proteomes" id="UP000255389">
    <property type="component" value="Unassembled WGS sequence"/>
</dbReference>
<comment type="similarity">
    <text evidence="1">Belongs to the glutamine synthetase family.</text>
</comment>
<reference evidence="4 5" key="1">
    <citation type="submission" date="2018-06" db="EMBL/GenBank/DDBJ databases">
        <authorList>
            <consortium name="Pathogen Informatics"/>
            <person name="Doyle S."/>
        </authorList>
    </citation>
    <scope>NUCLEOTIDE SEQUENCE [LARGE SCALE GENOMIC DNA]</scope>
    <source>
        <strain evidence="4 5">NCTC1542</strain>
    </source>
</reference>
<evidence type="ECO:0000259" key="3">
    <source>
        <dbReference type="Pfam" id="PF00120"/>
    </source>
</evidence>
<feature type="region of interest" description="Disordered" evidence="2">
    <location>
        <begin position="1"/>
        <end position="25"/>
    </location>
</feature>
<proteinExistence type="inferred from homology"/>
<dbReference type="Pfam" id="PF00120">
    <property type="entry name" value="Gln-synt_C"/>
    <property type="match status" value="1"/>
</dbReference>
<keyword evidence="4" id="KW-0436">Ligase</keyword>
<organism evidence="4 5">
    <name type="scientific">Mycolicibacterium fortuitum</name>
    <name type="common">Mycobacterium fortuitum</name>
    <dbReference type="NCBI Taxonomy" id="1766"/>
    <lineage>
        <taxon>Bacteria</taxon>
        <taxon>Bacillati</taxon>
        <taxon>Actinomycetota</taxon>
        <taxon>Actinomycetes</taxon>
        <taxon>Mycobacteriales</taxon>
        <taxon>Mycobacteriaceae</taxon>
        <taxon>Mycolicibacterium</taxon>
    </lineage>
</organism>
<dbReference type="InterPro" id="IPR008146">
    <property type="entry name" value="Gln_synth_cat_dom"/>
</dbReference>
<evidence type="ECO:0000313" key="5">
    <source>
        <dbReference type="Proteomes" id="UP000255389"/>
    </source>
</evidence>
<gene>
    <name evidence="4" type="primary">glnA_4</name>
    <name evidence="4" type="ORF">NCTC1542_06574</name>
</gene>
<protein>
    <submittedName>
        <fullName evidence="4">Glutamine synthetase, catalytic domain, putative</fullName>
        <ecNumber evidence="4">6.3.1.2</ecNumber>
    </submittedName>
</protein>
<sequence length="92" mass="10158">MLVSIDDGLKNQISPGAPTVGSSYESTEPELFGELPLTLGDALAAFKADDYLINALGAPLGNLLLEYKTDEWARFNSSITDWERTMYWEDTP</sequence>
<dbReference type="SUPFAM" id="SSF55931">
    <property type="entry name" value="Glutamine synthetase/guanido kinase"/>
    <property type="match status" value="1"/>
</dbReference>
<accession>A0A378WE89</accession>
<dbReference type="EC" id="6.3.1.2" evidence="4"/>
<name>A0A378WE89_MYCFO</name>
<dbReference type="AlphaFoldDB" id="A0A378WE89"/>
<evidence type="ECO:0000256" key="1">
    <source>
        <dbReference type="RuleBase" id="RU000384"/>
    </source>
</evidence>
<dbReference type="Gene3D" id="3.30.590.10">
    <property type="entry name" value="Glutamine synthetase/guanido kinase, catalytic domain"/>
    <property type="match status" value="1"/>
</dbReference>
<evidence type="ECO:0000313" key="4">
    <source>
        <dbReference type="EMBL" id="SUA31220.1"/>
    </source>
</evidence>